<evidence type="ECO:0000313" key="1">
    <source>
        <dbReference type="Proteomes" id="UP001652625"/>
    </source>
</evidence>
<keyword evidence="1" id="KW-1185">Reference proteome</keyword>
<organism evidence="1 2">
    <name type="scientific">Hydra vulgaris</name>
    <name type="common">Hydra</name>
    <name type="synonym">Hydra attenuata</name>
    <dbReference type="NCBI Taxonomy" id="6087"/>
    <lineage>
        <taxon>Eukaryota</taxon>
        <taxon>Metazoa</taxon>
        <taxon>Cnidaria</taxon>
        <taxon>Hydrozoa</taxon>
        <taxon>Hydroidolina</taxon>
        <taxon>Anthoathecata</taxon>
        <taxon>Aplanulata</taxon>
        <taxon>Hydridae</taxon>
        <taxon>Hydra</taxon>
    </lineage>
</organism>
<evidence type="ECO:0000313" key="2">
    <source>
        <dbReference type="RefSeq" id="XP_065672638.1"/>
    </source>
</evidence>
<reference evidence="2" key="1">
    <citation type="submission" date="2025-08" db="UniProtKB">
        <authorList>
            <consortium name="RefSeq"/>
        </authorList>
    </citation>
    <scope>IDENTIFICATION</scope>
</reference>
<dbReference type="RefSeq" id="XP_065672638.1">
    <property type="nucleotide sequence ID" value="XM_065816566.1"/>
</dbReference>
<dbReference type="PANTHER" id="PTHR46704">
    <property type="entry name" value="CXC DOMAIN-CONTAINING PROTEIN-RELATED"/>
    <property type="match status" value="1"/>
</dbReference>
<protein>
    <submittedName>
        <fullName evidence="2">Uncharacterized protein LOC136090282</fullName>
    </submittedName>
</protein>
<gene>
    <name evidence="2" type="primary">LOC136090282</name>
</gene>
<sequence length="537" mass="61488">MLEIILCNHCNHSLVATLLQSASVCKEIRVCKDLDVTRIRKDEKSVIDVMETVSSMINPFENEVTNDLVNIVTGIVADKETTKDLDRAYQIGDKNCVDFIRNNLNSDDPDIFIRRKILKLKTFASYKNIVKLSTGKTVVLKNDCNFWVRCLLIARNRDINMEKVLKYSLRVFPPQLASFDGSLLKTTKSKLMNILEDKCIDKLSVDIPKNNALILDGMAILQIIKPIPENFGKLSRLIFTMAMNFAFRHKSNRVDFVTDMYRNISIKHAERQRRAESGVQNVTIFGPDQKVPKQWKKFMSVGSNKEELVKFLLEEWKSYAINEIEIFITHGDSTCCFRNSIRTELSELRSDHEEADTRLLLHCKHASVSYAHVILASPDTDVFVSALYHSWFISATLHLETGCRNKQRILNVNKIAKEIGYDWCDAMIGFHSFTGCDAVSAFQGKGKLSALKMEEKKKEYCTAFRGIGMSLDVSDDVVNGIQKFVCHLYGASKEDVVNKARYYLWANLQKRCSLQIMFRLFYTLNVPSMMLTSEKMH</sequence>
<dbReference type="GeneID" id="136090282"/>
<accession>A0ABM4DE00</accession>
<proteinExistence type="predicted"/>
<dbReference type="PANTHER" id="PTHR46704:SF9">
    <property type="entry name" value="BHLH DOMAIN-CONTAINING PROTEIN"/>
    <property type="match status" value="1"/>
</dbReference>
<dbReference type="Proteomes" id="UP001652625">
    <property type="component" value="Chromosome 13"/>
</dbReference>
<name>A0ABM4DE00_HYDVU</name>